<reference evidence="2" key="1">
    <citation type="journal article" date="2020" name="mSystems">
        <title>Genome- and Community-Level Interaction Insights into Carbon Utilization and Element Cycling Functions of Hydrothermarchaeota in Hydrothermal Sediment.</title>
        <authorList>
            <person name="Zhou Z."/>
            <person name="Liu Y."/>
            <person name="Xu W."/>
            <person name="Pan J."/>
            <person name="Luo Z.H."/>
            <person name="Li M."/>
        </authorList>
    </citation>
    <scope>NUCLEOTIDE SEQUENCE [LARGE SCALE GENOMIC DNA]</scope>
    <source>
        <strain evidence="2">SpSt-477</strain>
    </source>
</reference>
<feature type="domain" description="PilZ" evidence="1">
    <location>
        <begin position="111"/>
        <end position="227"/>
    </location>
</feature>
<gene>
    <name evidence="2" type="ORF">ENS29_06075</name>
</gene>
<organism evidence="2">
    <name type="scientific">Desulfatirhabdium butyrativorans</name>
    <dbReference type="NCBI Taxonomy" id="340467"/>
    <lineage>
        <taxon>Bacteria</taxon>
        <taxon>Pseudomonadati</taxon>
        <taxon>Thermodesulfobacteriota</taxon>
        <taxon>Desulfobacteria</taxon>
        <taxon>Desulfobacterales</taxon>
        <taxon>Desulfatirhabdiaceae</taxon>
        <taxon>Desulfatirhabdium</taxon>
    </lineage>
</organism>
<proteinExistence type="predicted"/>
<evidence type="ECO:0000313" key="2">
    <source>
        <dbReference type="EMBL" id="HGU32406.1"/>
    </source>
</evidence>
<evidence type="ECO:0000259" key="1">
    <source>
        <dbReference type="Pfam" id="PF07238"/>
    </source>
</evidence>
<dbReference type="Gene3D" id="2.40.10.220">
    <property type="entry name" value="predicted glycosyltransferase like domains"/>
    <property type="match status" value="1"/>
</dbReference>
<dbReference type="Pfam" id="PF07238">
    <property type="entry name" value="PilZ"/>
    <property type="match status" value="1"/>
</dbReference>
<dbReference type="AlphaFoldDB" id="A0A7C4MQ72"/>
<accession>A0A7C4MQ72</accession>
<name>A0A7C4MQ72_9BACT</name>
<sequence length="240" mass="27941">MVDADTIRGDAITAILNELVQSKTLVRIKMIGKDYEQLTLIHAIRSRKGERYFLIEHPIELQDVLTDYSGLPFQFEFTNAHGIPYTFTTLGDWMEDEEIWLRFPETIERRQQRKNFRIEVPPNTILYFSHQNQKYTLSVVNLSLGGSLGAFMRKGEGATPMEVSVGDIIEQLKLVFRNGPLTRQLSILKAKVVRTEQKSTSEDMFLACEFLQMDKENERKLTEIIFELQRQILRKRIRGI</sequence>
<dbReference type="InterPro" id="IPR009875">
    <property type="entry name" value="PilZ_domain"/>
</dbReference>
<dbReference type="EMBL" id="DSUH01000137">
    <property type="protein sequence ID" value="HGU32406.1"/>
    <property type="molecule type" value="Genomic_DNA"/>
</dbReference>
<protein>
    <recommendedName>
        <fullName evidence="1">PilZ domain-containing protein</fullName>
    </recommendedName>
</protein>
<dbReference type="GO" id="GO:0035438">
    <property type="term" value="F:cyclic-di-GMP binding"/>
    <property type="evidence" value="ECO:0007669"/>
    <property type="project" value="InterPro"/>
</dbReference>
<comment type="caution">
    <text evidence="2">The sequence shown here is derived from an EMBL/GenBank/DDBJ whole genome shotgun (WGS) entry which is preliminary data.</text>
</comment>